<reference evidence="1" key="1">
    <citation type="journal article" date="2020" name="bioRxiv">
        <title>Chromosome-level reference genome of the European wasp spider Argiope bruennichi: a resource for studies on range expansion and evolutionary adaptation.</title>
        <authorList>
            <person name="Sheffer M.M."/>
            <person name="Hoppe A."/>
            <person name="Krehenwinkel H."/>
            <person name="Uhl G."/>
            <person name="Kuss A.W."/>
            <person name="Jensen L."/>
            <person name="Jensen C."/>
            <person name="Gillespie R.G."/>
            <person name="Hoff K.J."/>
            <person name="Prost S."/>
        </authorList>
    </citation>
    <scope>NUCLEOTIDE SEQUENCE</scope>
</reference>
<dbReference type="Proteomes" id="UP000807504">
    <property type="component" value="Unassembled WGS sequence"/>
</dbReference>
<accession>A0A8T0E3K3</accession>
<organism evidence="1 2">
    <name type="scientific">Argiope bruennichi</name>
    <name type="common">Wasp spider</name>
    <name type="synonym">Aranea bruennichi</name>
    <dbReference type="NCBI Taxonomy" id="94029"/>
    <lineage>
        <taxon>Eukaryota</taxon>
        <taxon>Metazoa</taxon>
        <taxon>Ecdysozoa</taxon>
        <taxon>Arthropoda</taxon>
        <taxon>Chelicerata</taxon>
        <taxon>Arachnida</taxon>
        <taxon>Araneae</taxon>
        <taxon>Araneomorphae</taxon>
        <taxon>Entelegynae</taxon>
        <taxon>Araneoidea</taxon>
        <taxon>Araneidae</taxon>
        <taxon>Argiope</taxon>
    </lineage>
</organism>
<proteinExistence type="predicted"/>
<keyword evidence="2" id="KW-1185">Reference proteome</keyword>
<protein>
    <submittedName>
        <fullName evidence="1">Uncharacterized protein</fullName>
    </submittedName>
</protein>
<comment type="caution">
    <text evidence="1">The sequence shown here is derived from an EMBL/GenBank/DDBJ whole genome shotgun (WGS) entry which is preliminary data.</text>
</comment>
<evidence type="ECO:0000313" key="2">
    <source>
        <dbReference type="Proteomes" id="UP000807504"/>
    </source>
</evidence>
<gene>
    <name evidence="1" type="ORF">HNY73_019424</name>
</gene>
<sequence length="93" mass="10692">MCRLVVDRNIGPEHHSAFTKSNNFLHKFRIIPSTRFSRDDSPPFIRPNTEVHEEHIIPLLPSPSEMFLCSPFADSTVFPYQGSTNHEYTNPHG</sequence>
<evidence type="ECO:0000313" key="1">
    <source>
        <dbReference type="EMBL" id="KAF8766353.1"/>
    </source>
</evidence>
<reference evidence="1" key="2">
    <citation type="submission" date="2020-06" db="EMBL/GenBank/DDBJ databases">
        <authorList>
            <person name="Sheffer M."/>
        </authorList>
    </citation>
    <scope>NUCLEOTIDE SEQUENCE</scope>
</reference>
<dbReference type="AlphaFoldDB" id="A0A8T0E3K3"/>
<dbReference type="EMBL" id="JABXBU010002230">
    <property type="protein sequence ID" value="KAF8766353.1"/>
    <property type="molecule type" value="Genomic_DNA"/>
</dbReference>
<name>A0A8T0E3K3_ARGBR</name>